<dbReference type="InterPro" id="IPR051411">
    <property type="entry name" value="Polyketide_trans_af380"/>
</dbReference>
<dbReference type="PANTHER" id="PTHR47751:SF2">
    <property type="entry name" value="DLTD N-TERMINAL DOMAIN PROTEIN (AFU_ORTHOLOGUE AFUA_8G00380)-RELATED"/>
    <property type="match status" value="1"/>
</dbReference>
<dbReference type="InterPro" id="IPR000383">
    <property type="entry name" value="Xaa-Pro-like_dom"/>
</dbReference>
<evidence type="ECO:0000313" key="4">
    <source>
        <dbReference type="Proteomes" id="UP000775872"/>
    </source>
</evidence>
<feature type="domain" description="Xaa-Pro dipeptidyl-peptidase-like" evidence="2">
    <location>
        <begin position="54"/>
        <end position="161"/>
    </location>
</feature>
<dbReference type="GO" id="GO:0016787">
    <property type="term" value="F:hydrolase activity"/>
    <property type="evidence" value="ECO:0007669"/>
    <property type="project" value="InterPro"/>
</dbReference>
<dbReference type="EMBL" id="CABFOC020000042">
    <property type="protein sequence ID" value="CAH0051608.1"/>
    <property type="molecule type" value="Genomic_DNA"/>
</dbReference>
<accession>A0A9P0EL62</accession>
<gene>
    <name evidence="3" type="ORF">CSOL1703_00014257</name>
</gene>
<dbReference type="AlphaFoldDB" id="A0A9P0EL62"/>
<dbReference type="PANTHER" id="PTHR47751">
    <property type="entry name" value="SUPERFAMILY HYDROLASE, PUTATIVE (AFU_ORTHOLOGUE AFUA_2G16580)-RELATED"/>
    <property type="match status" value="1"/>
</dbReference>
<evidence type="ECO:0000259" key="2">
    <source>
        <dbReference type="Pfam" id="PF02129"/>
    </source>
</evidence>
<comment type="caution">
    <text evidence="3">The sequence shown here is derived from an EMBL/GenBank/DDBJ whole genome shotgun (WGS) entry which is preliminary data.</text>
</comment>
<dbReference type="SUPFAM" id="SSF53474">
    <property type="entry name" value="alpha/beta-Hydrolases"/>
    <property type="match status" value="1"/>
</dbReference>
<comment type="similarity">
    <text evidence="1">Belongs to the polyketide transferase af380 family.</text>
</comment>
<dbReference type="Gene3D" id="3.40.50.1820">
    <property type="entry name" value="alpha/beta hydrolase"/>
    <property type="match status" value="1"/>
</dbReference>
<proteinExistence type="inferred from homology"/>
<reference evidence="3 4" key="2">
    <citation type="submission" date="2021-10" db="EMBL/GenBank/DDBJ databases">
        <authorList>
            <person name="Piombo E."/>
        </authorList>
    </citation>
    <scope>NUCLEOTIDE SEQUENCE [LARGE SCALE GENOMIC DNA]</scope>
</reference>
<evidence type="ECO:0000313" key="3">
    <source>
        <dbReference type="EMBL" id="CAH0051608.1"/>
    </source>
</evidence>
<name>A0A9P0EL62_9HYPO</name>
<dbReference type="Pfam" id="PF02129">
    <property type="entry name" value="Peptidase_S15"/>
    <property type="match status" value="1"/>
</dbReference>
<protein>
    <recommendedName>
        <fullName evidence="2">Xaa-Pro dipeptidyl-peptidase-like domain-containing protein</fullName>
    </recommendedName>
</protein>
<reference evidence="4" key="1">
    <citation type="submission" date="2019-06" db="EMBL/GenBank/DDBJ databases">
        <authorList>
            <person name="Broberg M."/>
        </authorList>
    </citation>
    <scope>NUCLEOTIDE SEQUENCE [LARGE SCALE GENOMIC DNA]</scope>
</reference>
<sequence length="305" mass="34311">MAAEQEHKDIEFKTFDGLTLRGWMYMGPKGGPAVIVNGAFMCPKEIFVTSIAAWFGRHGVTALVYDARSLGTSDGMPRSDLDPQKNAEDNSDAVTFLLQEGWVDPNRIAVWGFFYSSGIALEAAAFDKRIKAVIAQGLMPEWYLDPADQEQLVARAVADRANQLRGNPPEYVPLLNEKGEHFLLFKYLANMTPEHQAHLPNWVHGARKTAPTFRDSLTIQSFYRHAKWQPIHLFASVCPTPVMILTPENDEVVPPDYQKSIFDSLQSPHKKFQIVKNRGHADLLSIDLDELLDGQLAFLKEVLDF</sequence>
<dbReference type="InterPro" id="IPR029058">
    <property type="entry name" value="AB_hydrolase_fold"/>
</dbReference>
<organism evidence="3 4">
    <name type="scientific">Clonostachys solani</name>
    <dbReference type="NCBI Taxonomy" id="160281"/>
    <lineage>
        <taxon>Eukaryota</taxon>
        <taxon>Fungi</taxon>
        <taxon>Dikarya</taxon>
        <taxon>Ascomycota</taxon>
        <taxon>Pezizomycotina</taxon>
        <taxon>Sordariomycetes</taxon>
        <taxon>Hypocreomycetidae</taxon>
        <taxon>Hypocreales</taxon>
        <taxon>Bionectriaceae</taxon>
        <taxon>Clonostachys</taxon>
    </lineage>
</organism>
<dbReference type="Proteomes" id="UP000775872">
    <property type="component" value="Unassembled WGS sequence"/>
</dbReference>
<evidence type="ECO:0000256" key="1">
    <source>
        <dbReference type="ARBA" id="ARBA00029464"/>
    </source>
</evidence>
<dbReference type="OrthoDB" id="2498029at2759"/>
<dbReference type="Gene3D" id="1.10.10.800">
    <property type="match status" value="1"/>
</dbReference>
<keyword evidence="4" id="KW-1185">Reference proteome</keyword>